<accession>A0A2S9KFN7</accession>
<keyword evidence="4" id="KW-1185">Reference proteome</keyword>
<evidence type="ECO:0000256" key="1">
    <source>
        <dbReference type="SAM" id="Coils"/>
    </source>
</evidence>
<evidence type="ECO:0000313" key="4">
    <source>
        <dbReference type="Proteomes" id="UP000238326"/>
    </source>
</evidence>
<organism evidence="3 4">
    <name type="scientific">Malikia spinosa</name>
    <dbReference type="NCBI Taxonomy" id="86180"/>
    <lineage>
        <taxon>Bacteria</taxon>
        <taxon>Pseudomonadati</taxon>
        <taxon>Pseudomonadota</taxon>
        <taxon>Betaproteobacteria</taxon>
        <taxon>Burkholderiales</taxon>
        <taxon>Comamonadaceae</taxon>
        <taxon>Malikia</taxon>
    </lineage>
</organism>
<proteinExistence type="predicted"/>
<dbReference type="EMBL" id="PVLR01000017">
    <property type="protein sequence ID" value="PRD69195.1"/>
    <property type="molecule type" value="Genomic_DNA"/>
</dbReference>
<dbReference type="Pfam" id="PF13250">
    <property type="entry name" value="SNIPE"/>
    <property type="match status" value="1"/>
</dbReference>
<protein>
    <submittedName>
        <fullName evidence="3">DUF4041 domain-containing protein</fullName>
    </submittedName>
</protein>
<comment type="caution">
    <text evidence="3">The sequence shown here is derived from an EMBL/GenBank/DDBJ whole genome shotgun (WGS) entry which is preliminary data.</text>
</comment>
<dbReference type="InterPro" id="IPR018306">
    <property type="entry name" value="Phage_T5_Orf172_DNA-bd"/>
</dbReference>
<name>A0A2S9KFN7_9BURK</name>
<feature type="coiled-coil region" evidence="1">
    <location>
        <begin position="336"/>
        <end position="427"/>
    </location>
</feature>
<sequence length="582" mass="65415">MDFLAFLLFLALVYSVVKWLNSTTRTRKAEAELKQQRTKSDELAANIQSLEAKLHDARQTIDELSPYLPIKDAEQEAKRIVNAAVESADQIKATAQEVMDRARAAAKMQQADANNSITAAHEQAHAIVQRANQEAVQIKSQAKEALDKARTKADERLAEAQKQVAGAHDQAQAIILKAKREAEQIAGDAYVALQQADSLQKTLQAMEGAVKGYGDAYIVPTHSLLDDLADEFSHTDAGNNLRRAREHTRNLVLSRTAANCDYVETARRETAIRFVIDAFNGKVDSILSRVKSDNVGTLEQEIRGAFQLVNHDGAAFRNARLNSTYLEARLDELRWAATAKALQEQEREEQRRLREQIREEERARKEFERAMKEAEKEEAAIQKAMEKVQAQVQKASAEQKAAFEAQLAELAEKLRQAEEKGQRALSMAQQTRVGHVYVISNIGSFGENVYKIGMTRRLDPLDRVRELGDASVPFEFDVHAMIYSEDAPKLEKSLHSHFMRAQVNKVNPRKEFFRVGINEIMEHVDGSGIQAHWTLAAKAASFRESQRIEQALLSNSDEAKRWTETQAQAIETDEVQEEAETT</sequence>
<gene>
    <name evidence="3" type="ORF">C6P61_07135</name>
</gene>
<feature type="coiled-coil region" evidence="1">
    <location>
        <begin position="128"/>
        <end position="170"/>
    </location>
</feature>
<evidence type="ECO:0000259" key="2">
    <source>
        <dbReference type="SMART" id="SM00974"/>
    </source>
</evidence>
<dbReference type="Proteomes" id="UP000238326">
    <property type="component" value="Unassembled WGS sequence"/>
</dbReference>
<evidence type="ECO:0000313" key="3">
    <source>
        <dbReference type="EMBL" id="PRD69195.1"/>
    </source>
</evidence>
<dbReference type="OrthoDB" id="9811665at2"/>
<dbReference type="SMART" id="SM00974">
    <property type="entry name" value="T5orf172"/>
    <property type="match status" value="1"/>
</dbReference>
<reference evidence="3 4" key="1">
    <citation type="submission" date="2018-03" db="EMBL/GenBank/DDBJ databases">
        <title>Comparative genomics illustrates the genes involved in a hyperalkaliphilic mechanisms of Serpentinomonas isolated from highly-alkaline calcium-rich serpentinized springs.</title>
        <authorList>
            <person name="Suzuki S."/>
            <person name="Ishii S."/>
            <person name="Walworth N."/>
            <person name="Bird L."/>
            <person name="Kuenen J.G."/>
            <person name="Nealson K.H."/>
        </authorList>
    </citation>
    <scope>NUCLEOTIDE SEQUENCE [LARGE SCALE GENOMIC DNA]</scope>
    <source>
        <strain evidence="3 4">83</strain>
    </source>
</reference>
<dbReference type="InterPro" id="IPR025280">
    <property type="entry name" value="SNIPE"/>
</dbReference>
<dbReference type="RefSeq" id="WP_105729243.1">
    <property type="nucleotide sequence ID" value="NZ_PVLR01000017.1"/>
</dbReference>
<feature type="coiled-coil region" evidence="1">
    <location>
        <begin position="26"/>
        <end position="90"/>
    </location>
</feature>
<keyword evidence="1" id="KW-0175">Coiled coil</keyword>
<dbReference type="Pfam" id="PF13455">
    <property type="entry name" value="MUG113"/>
    <property type="match status" value="1"/>
</dbReference>
<dbReference type="AlphaFoldDB" id="A0A2S9KFN7"/>
<feature type="domain" description="Bacteriophage T5 Orf172 DNA-binding" evidence="2">
    <location>
        <begin position="444"/>
        <end position="527"/>
    </location>
</feature>